<dbReference type="GO" id="GO:0071555">
    <property type="term" value="P:cell wall organization"/>
    <property type="evidence" value="ECO:0007669"/>
    <property type="project" value="TreeGrafter"/>
</dbReference>
<dbReference type="RefSeq" id="WP_131154982.1">
    <property type="nucleotide sequence ID" value="NZ_CP036402.1"/>
</dbReference>
<dbReference type="EMBL" id="CP036402">
    <property type="protein sequence ID" value="QBI19985.1"/>
    <property type="molecule type" value="Genomic_DNA"/>
</dbReference>
<dbReference type="KEGG" id="erz:ER308_10725"/>
<evidence type="ECO:0000313" key="4">
    <source>
        <dbReference type="Proteomes" id="UP000291469"/>
    </source>
</evidence>
<dbReference type="SUPFAM" id="SSF56601">
    <property type="entry name" value="beta-lactamase/transpeptidase-like"/>
    <property type="match status" value="1"/>
</dbReference>
<sequence length="495" mass="51542">MMATQIRRVAIVFMVLFAAVFVNLNVLAVVQGSSLREDPENTRGLIREYAEPRGLMIAGDGEEAISVARSEESEGGRLRYLRRYPEGAAYAHITGYHSFIYGRSELESAYTDELSGRGADAFARNLADLLAGQDPVGDTLRLEIEPSVQDAAIAGLEGNTGAIVALEPDTGAVLALASSPWYDPNPLASHDVEEVTNAWEELEADESNPALNRAVRETYAPGSTFKLVTSAAALENGYSLSSTFDDPTELALPQTTATISNFDGGPCADGSQITLEDAFAQSCNTTFGQLGLDLGGDTLVDTAEAFGVAGELDFDLPGVAPSAFPREDLDEPGAAQSAIGQRDVRMTPLQMALISSAAANDGELMQPRLVRHVEDASGRVVASHDPEPLRVGGLVGGSAHPISSQTARGLRAMMVAAVEDGTGTSAQIEGVEVGGKTGTAEGVEGRDPIAWFTGFATSEDTDVVVAVVITDGGADASGGTVAAPVARSVLEAALP</sequence>
<dbReference type="PANTHER" id="PTHR30627">
    <property type="entry name" value="PEPTIDOGLYCAN D,D-TRANSPEPTIDASE"/>
    <property type="match status" value="1"/>
</dbReference>
<dbReference type="Pfam" id="PF00905">
    <property type="entry name" value="Transpeptidase"/>
    <property type="match status" value="1"/>
</dbReference>
<evidence type="ECO:0000259" key="2">
    <source>
        <dbReference type="Pfam" id="PF21922"/>
    </source>
</evidence>
<dbReference type="GO" id="GO:0008658">
    <property type="term" value="F:penicillin binding"/>
    <property type="evidence" value="ECO:0007669"/>
    <property type="project" value="InterPro"/>
</dbReference>
<dbReference type="InterPro" id="IPR054120">
    <property type="entry name" value="PBPA_dimer"/>
</dbReference>
<dbReference type="GO" id="GO:0071972">
    <property type="term" value="F:peptidoglycan L,D-transpeptidase activity"/>
    <property type="evidence" value="ECO:0007669"/>
    <property type="project" value="TreeGrafter"/>
</dbReference>
<dbReference type="Proteomes" id="UP000291469">
    <property type="component" value="Chromosome"/>
</dbReference>
<dbReference type="InterPro" id="IPR050515">
    <property type="entry name" value="Beta-lactam/transpept"/>
</dbReference>
<dbReference type="InterPro" id="IPR001460">
    <property type="entry name" value="PCN-bd_Tpept"/>
</dbReference>
<dbReference type="Gene3D" id="3.90.1310.10">
    <property type="entry name" value="Penicillin-binding protein 2a (Domain 2)"/>
    <property type="match status" value="1"/>
</dbReference>
<organism evidence="3 4">
    <name type="scientific">Egibacter rhizosphaerae</name>
    <dbReference type="NCBI Taxonomy" id="1670831"/>
    <lineage>
        <taxon>Bacteria</taxon>
        <taxon>Bacillati</taxon>
        <taxon>Actinomycetota</taxon>
        <taxon>Nitriliruptoria</taxon>
        <taxon>Egibacterales</taxon>
        <taxon>Egibacteraceae</taxon>
        <taxon>Egibacter</taxon>
    </lineage>
</organism>
<dbReference type="AlphaFoldDB" id="A0A411YFG5"/>
<accession>A0A411YFG5</accession>
<dbReference type="Pfam" id="PF21922">
    <property type="entry name" value="PBP_dimer_2"/>
    <property type="match status" value="1"/>
</dbReference>
<dbReference type="OrthoDB" id="9766847at2"/>
<dbReference type="Gene3D" id="3.40.710.10">
    <property type="entry name" value="DD-peptidase/beta-lactamase superfamily"/>
    <property type="match status" value="1"/>
</dbReference>
<protein>
    <submittedName>
        <fullName evidence="3">Penicillin-binding protein 2</fullName>
    </submittedName>
</protein>
<dbReference type="GO" id="GO:0005886">
    <property type="term" value="C:plasma membrane"/>
    <property type="evidence" value="ECO:0007669"/>
    <property type="project" value="TreeGrafter"/>
</dbReference>
<feature type="domain" description="Penicillin binding protein A dimerisation" evidence="2">
    <location>
        <begin position="53"/>
        <end position="138"/>
    </location>
</feature>
<reference evidence="3 4" key="1">
    <citation type="submission" date="2019-01" db="EMBL/GenBank/DDBJ databases">
        <title>Egibacter rhizosphaerae EGI 80759T.</title>
        <authorList>
            <person name="Chen D.-D."/>
            <person name="Tian Y."/>
            <person name="Jiao J.-Y."/>
            <person name="Zhang X.-T."/>
            <person name="Zhang Y.-G."/>
            <person name="Zhang Y."/>
            <person name="Xiao M."/>
            <person name="Shu W.-S."/>
            <person name="Li W.-J."/>
        </authorList>
    </citation>
    <scope>NUCLEOTIDE SEQUENCE [LARGE SCALE GENOMIC DNA]</scope>
    <source>
        <strain evidence="3 4">EGI 80759</strain>
    </source>
</reference>
<dbReference type="PANTHER" id="PTHR30627:SF24">
    <property type="entry name" value="PENICILLIN-BINDING PROTEIN 4B"/>
    <property type="match status" value="1"/>
</dbReference>
<feature type="domain" description="Penicillin-binding protein transpeptidase" evidence="1">
    <location>
        <begin position="161"/>
        <end position="491"/>
    </location>
</feature>
<name>A0A411YFG5_9ACTN</name>
<proteinExistence type="predicted"/>
<evidence type="ECO:0000313" key="3">
    <source>
        <dbReference type="EMBL" id="QBI19985.1"/>
    </source>
</evidence>
<gene>
    <name evidence="3" type="ORF">ER308_10725</name>
</gene>
<keyword evidence="4" id="KW-1185">Reference proteome</keyword>
<dbReference type="InterPro" id="IPR012338">
    <property type="entry name" value="Beta-lactam/transpept-like"/>
</dbReference>
<evidence type="ECO:0000259" key="1">
    <source>
        <dbReference type="Pfam" id="PF00905"/>
    </source>
</evidence>